<dbReference type="EMBL" id="SLWO01000011">
    <property type="protein sequence ID" value="TCO18733.1"/>
    <property type="molecule type" value="Genomic_DNA"/>
</dbReference>
<name>A0A4R2H3B7_9SPHI</name>
<reference evidence="2 3" key="1">
    <citation type="submission" date="2019-03" db="EMBL/GenBank/DDBJ databases">
        <title>Genomic Encyclopedia of Type Strains, Phase IV (KMG-IV): sequencing the most valuable type-strain genomes for metagenomic binning, comparative biology and taxonomic classification.</title>
        <authorList>
            <person name="Goeker M."/>
        </authorList>
    </citation>
    <scope>NUCLEOTIDE SEQUENCE [LARGE SCALE GENOMIC DNA]</scope>
    <source>
        <strain evidence="2 3">DSM 103236</strain>
    </source>
</reference>
<keyword evidence="1" id="KW-0472">Membrane</keyword>
<keyword evidence="1" id="KW-0812">Transmembrane</keyword>
<accession>A0A4R2H3B7</accession>
<feature type="transmembrane region" description="Helical" evidence="1">
    <location>
        <begin position="6"/>
        <end position="25"/>
    </location>
</feature>
<dbReference type="AlphaFoldDB" id="A0A4R2H3B7"/>
<protein>
    <submittedName>
        <fullName evidence="2">Uncharacterized protein</fullName>
    </submittedName>
</protein>
<keyword evidence="1" id="KW-1133">Transmembrane helix</keyword>
<organism evidence="2 3">
    <name type="scientific">Pedobacter psychrotolerans</name>
    <dbReference type="NCBI Taxonomy" id="1843235"/>
    <lineage>
        <taxon>Bacteria</taxon>
        <taxon>Pseudomonadati</taxon>
        <taxon>Bacteroidota</taxon>
        <taxon>Sphingobacteriia</taxon>
        <taxon>Sphingobacteriales</taxon>
        <taxon>Sphingobacteriaceae</taxon>
        <taxon>Pedobacter</taxon>
    </lineage>
</organism>
<proteinExistence type="predicted"/>
<evidence type="ECO:0000256" key="1">
    <source>
        <dbReference type="SAM" id="Phobius"/>
    </source>
</evidence>
<sequence length="34" mass="3966">MDDRTNLITGVFLILSSLGVFFEIFRAKKADKRY</sequence>
<evidence type="ECO:0000313" key="3">
    <source>
        <dbReference type="Proteomes" id="UP000295684"/>
    </source>
</evidence>
<comment type="caution">
    <text evidence="2">The sequence shown here is derived from an EMBL/GenBank/DDBJ whole genome shotgun (WGS) entry which is preliminary data.</text>
</comment>
<gene>
    <name evidence="2" type="ORF">EV200_11171</name>
</gene>
<dbReference type="Proteomes" id="UP000295684">
    <property type="component" value="Unassembled WGS sequence"/>
</dbReference>
<evidence type="ECO:0000313" key="2">
    <source>
        <dbReference type="EMBL" id="TCO18733.1"/>
    </source>
</evidence>